<reference evidence="1" key="1">
    <citation type="submission" date="2018-05" db="EMBL/GenBank/DDBJ databases">
        <authorList>
            <person name="Lanie J.A."/>
            <person name="Ng W.-L."/>
            <person name="Kazmierczak K.M."/>
            <person name="Andrzejewski T.M."/>
            <person name="Davidsen T.M."/>
            <person name="Wayne K.J."/>
            <person name="Tettelin H."/>
            <person name="Glass J.I."/>
            <person name="Rusch D."/>
            <person name="Podicherti R."/>
            <person name="Tsui H.-C.T."/>
            <person name="Winkler M.E."/>
        </authorList>
    </citation>
    <scope>NUCLEOTIDE SEQUENCE</scope>
</reference>
<protein>
    <submittedName>
        <fullName evidence="1">Uncharacterized protein</fullName>
    </submittedName>
</protein>
<dbReference type="AlphaFoldDB" id="A0A381U914"/>
<sequence>MGGQVEVYAPKLKCPTLVSVGLVGVPAQGDSHERRNPWWTSRYSCRARERLTLVSG</sequence>
<accession>A0A381U914</accession>
<dbReference type="EMBL" id="UINC01005711">
    <property type="protein sequence ID" value="SVA23073.1"/>
    <property type="molecule type" value="Genomic_DNA"/>
</dbReference>
<name>A0A381U914_9ZZZZ</name>
<gene>
    <name evidence="1" type="ORF">METZ01_LOCUS75927</name>
</gene>
<organism evidence="1">
    <name type="scientific">marine metagenome</name>
    <dbReference type="NCBI Taxonomy" id="408172"/>
    <lineage>
        <taxon>unclassified sequences</taxon>
        <taxon>metagenomes</taxon>
        <taxon>ecological metagenomes</taxon>
    </lineage>
</organism>
<proteinExistence type="predicted"/>
<evidence type="ECO:0000313" key="1">
    <source>
        <dbReference type="EMBL" id="SVA23073.1"/>
    </source>
</evidence>